<dbReference type="Proteomes" id="UP000642748">
    <property type="component" value="Unassembled WGS sequence"/>
</dbReference>
<dbReference type="AlphaFoldDB" id="A0A8J3QPK8"/>
<evidence type="ECO:0000256" key="6">
    <source>
        <dbReference type="SAM" id="Phobius"/>
    </source>
</evidence>
<evidence type="ECO:0000256" key="4">
    <source>
        <dbReference type="ARBA" id="ARBA00022989"/>
    </source>
</evidence>
<evidence type="ECO:0000256" key="5">
    <source>
        <dbReference type="ARBA" id="ARBA00023136"/>
    </source>
</evidence>
<keyword evidence="3 6" id="KW-0812">Transmembrane</keyword>
<feature type="domain" description="Cytochrome C biogenesis protein transmembrane" evidence="7">
    <location>
        <begin position="69"/>
        <end position="215"/>
    </location>
</feature>
<protein>
    <submittedName>
        <fullName evidence="8">Cytochrome C biogenesis protein CcdA</fullName>
    </submittedName>
</protein>
<feature type="transmembrane region" description="Helical" evidence="6">
    <location>
        <begin position="193"/>
        <end position="215"/>
    </location>
</feature>
<dbReference type="PANTHER" id="PTHR31272:SF4">
    <property type="entry name" value="CYTOCHROME C-TYPE BIOGENESIS PROTEIN HI_1454-RELATED"/>
    <property type="match status" value="1"/>
</dbReference>
<keyword evidence="4 6" id="KW-1133">Transmembrane helix</keyword>
<feature type="transmembrane region" description="Helical" evidence="6">
    <location>
        <begin position="227"/>
        <end position="248"/>
    </location>
</feature>
<dbReference type="RefSeq" id="WP_203917052.1">
    <property type="nucleotide sequence ID" value="NZ_BONZ01000013.1"/>
</dbReference>
<feature type="transmembrane region" description="Helical" evidence="6">
    <location>
        <begin position="79"/>
        <end position="105"/>
    </location>
</feature>
<evidence type="ECO:0000313" key="8">
    <source>
        <dbReference type="EMBL" id="GIH13417.1"/>
    </source>
</evidence>
<evidence type="ECO:0000259" key="7">
    <source>
        <dbReference type="Pfam" id="PF02683"/>
    </source>
</evidence>
<gene>
    <name evidence="8" type="ORF">Raf01_15890</name>
</gene>
<organism evidence="8 9">
    <name type="scientific">Rugosimonospora africana</name>
    <dbReference type="NCBI Taxonomy" id="556532"/>
    <lineage>
        <taxon>Bacteria</taxon>
        <taxon>Bacillati</taxon>
        <taxon>Actinomycetota</taxon>
        <taxon>Actinomycetes</taxon>
        <taxon>Micromonosporales</taxon>
        <taxon>Micromonosporaceae</taxon>
        <taxon>Rugosimonospora</taxon>
    </lineage>
</organism>
<sequence>MGHSFATIASSGPLLLAIGVAALAGLVSFLSPCVLPLVPGYVSYVTGMAGADLDAALGTDPLGRPVVRNGRAAWVRGRIVLGSLLFIAGFTVVFTLAIVLVARAGRSLQAHERVEEIVVGAVIIVLGLAFMGFIPGLQRELRLHRLPGAGLASAPLLGAVFALGWSPCTGPTLAAVFGLALNGGQSGRAVTLSIAYCLGLGIPFLAFGLGLRRLLGVFVVVRRHSRWVTRIGGGLLVLVGLALLTGAWGEFITWFTATVGSGTAGI</sequence>
<feature type="transmembrane region" description="Helical" evidence="6">
    <location>
        <begin position="117"/>
        <end position="135"/>
    </location>
</feature>
<name>A0A8J3QPK8_9ACTN</name>
<dbReference type="GO" id="GO:0017004">
    <property type="term" value="P:cytochrome complex assembly"/>
    <property type="evidence" value="ECO:0007669"/>
    <property type="project" value="InterPro"/>
</dbReference>
<evidence type="ECO:0000313" key="9">
    <source>
        <dbReference type="Proteomes" id="UP000642748"/>
    </source>
</evidence>
<dbReference type="PANTHER" id="PTHR31272">
    <property type="entry name" value="CYTOCHROME C-TYPE BIOGENESIS PROTEIN HI_1454-RELATED"/>
    <property type="match status" value="1"/>
</dbReference>
<comment type="similarity">
    <text evidence="2">Belongs to the DsbD family.</text>
</comment>
<reference evidence="8" key="1">
    <citation type="submission" date="2021-01" db="EMBL/GenBank/DDBJ databases">
        <title>Whole genome shotgun sequence of Rugosimonospora africana NBRC 104875.</title>
        <authorList>
            <person name="Komaki H."/>
            <person name="Tamura T."/>
        </authorList>
    </citation>
    <scope>NUCLEOTIDE SEQUENCE</scope>
    <source>
        <strain evidence="8">NBRC 104875</strain>
    </source>
</reference>
<evidence type="ECO:0000256" key="3">
    <source>
        <dbReference type="ARBA" id="ARBA00022692"/>
    </source>
</evidence>
<dbReference type="Pfam" id="PF02683">
    <property type="entry name" value="DsbD_TM"/>
    <property type="match status" value="1"/>
</dbReference>
<feature type="transmembrane region" description="Helical" evidence="6">
    <location>
        <begin position="156"/>
        <end position="181"/>
    </location>
</feature>
<proteinExistence type="inferred from homology"/>
<evidence type="ECO:0000256" key="1">
    <source>
        <dbReference type="ARBA" id="ARBA00004141"/>
    </source>
</evidence>
<comment type="subcellular location">
    <subcellularLocation>
        <location evidence="1">Membrane</location>
        <topology evidence="1">Multi-pass membrane protein</topology>
    </subcellularLocation>
</comment>
<dbReference type="InterPro" id="IPR051790">
    <property type="entry name" value="Cytochrome_c-biogenesis_DsbD"/>
</dbReference>
<comment type="caution">
    <text evidence="8">The sequence shown here is derived from an EMBL/GenBank/DDBJ whole genome shotgun (WGS) entry which is preliminary data.</text>
</comment>
<dbReference type="EMBL" id="BONZ01000013">
    <property type="protein sequence ID" value="GIH13417.1"/>
    <property type="molecule type" value="Genomic_DNA"/>
</dbReference>
<dbReference type="GO" id="GO:0016020">
    <property type="term" value="C:membrane"/>
    <property type="evidence" value="ECO:0007669"/>
    <property type="project" value="UniProtKB-SubCell"/>
</dbReference>
<dbReference type="InterPro" id="IPR003834">
    <property type="entry name" value="Cyt_c_assmbl_TM_dom"/>
</dbReference>
<feature type="transmembrane region" description="Helical" evidence="6">
    <location>
        <begin position="14"/>
        <end position="38"/>
    </location>
</feature>
<keyword evidence="5 6" id="KW-0472">Membrane</keyword>
<evidence type="ECO:0000256" key="2">
    <source>
        <dbReference type="ARBA" id="ARBA00006143"/>
    </source>
</evidence>
<accession>A0A8J3QPK8</accession>
<keyword evidence="9" id="KW-1185">Reference proteome</keyword>